<keyword evidence="6" id="KW-1185">Reference proteome</keyword>
<dbReference type="SUPFAM" id="SSF55424">
    <property type="entry name" value="FAD/NAD-linked reductases, dimerisation (C-terminal) domain"/>
    <property type="match status" value="1"/>
</dbReference>
<evidence type="ECO:0000313" key="5">
    <source>
        <dbReference type="EMBL" id="EFQ24525.1"/>
    </source>
</evidence>
<protein>
    <submittedName>
        <fullName evidence="5">FAD-dependent pyridine nucleotide-disulfide oxidoreductase</fullName>
    </submittedName>
</protein>
<dbReference type="eggNOG" id="COG1251">
    <property type="taxonomic scope" value="Bacteria"/>
</dbReference>
<proteinExistence type="predicted"/>
<dbReference type="InterPro" id="IPR023753">
    <property type="entry name" value="FAD/NAD-binding_dom"/>
</dbReference>
<feature type="domain" description="FAD/NAD(P)-binding" evidence="4">
    <location>
        <begin position="7"/>
        <end position="309"/>
    </location>
</feature>
<dbReference type="GO" id="GO:0016491">
    <property type="term" value="F:oxidoreductase activity"/>
    <property type="evidence" value="ECO:0007669"/>
    <property type="project" value="InterPro"/>
</dbReference>
<dbReference type="Gene3D" id="3.50.50.60">
    <property type="entry name" value="FAD/NAD(P)-binding domain"/>
    <property type="match status" value="2"/>
</dbReference>
<keyword evidence="2" id="KW-0285">Flavoprotein</keyword>
<dbReference type="Proteomes" id="UP000005096">
    <property type="component" value="Chromosome"/>
</dbReference>
<dbReference type="InterPro" id="IPR050260">
    <property type="entry name" value="FAD-bd_OxRdtase"/>
</dbReference>
<dbReference type="HOGENOM" id="CLU_003291_1_3_0"/>
<dbReference type="PANTHER" id="PTHR43429:SF3">
    <property type="entry name" value="NITRITE REDUCTASE [NAD(P)H]"/>
    <property type="match status" value="1"/>
</dbReference>
<dbReference type="SUPFAM" id="SSF51905">
    <property type="entry name" value="FAD/NAD(P)-binding domain"/>
    <property type="match status" value="1"/>
</dbReference>
<dbReference type="RefSeq" id="WP_006301766.1">
    <property type="nucleotide sequence ID" value="NZ_CM001022.1"/>
</dbReference>
<reference evidence="5 6" key="1">
    <citation type="journal article" date="2010" name="Stand. Genomic Sci.">
        <title>Non-contiguous finished genome sequence of Aminomonas paucivorans type strain (GLU-3).</title>
        <authorList>
            <person name="Pitluck S."/>
            <person name="Yasawong M."/>
            <person name="Held B."/>
            <person name="Lapidus A."/>
            <person name="Nolan M."/>
            <person name="Copeland A."/>
            <person name="Lucas S."/>
            <person name="Del Rio T.G."/>
            <person name="Tice H."/>
            <person name="Cheng J.F."/>
            <person name="Chertkov O."/>
            <person name="Goodwin L."/>
            <person name="Tapia R."/>
            <person name="Han C."/>
            <person name="Liolios K."/>
            <person name="Ivanova N."/>
            <person name="Mavromatis K."/>
            <person name="Ovchinnikova G."/>
            <person name="Pati A."/>
            <person name="Chen A."/>
            <person name="Palaniappan K."/>
            <person name="Land M."/>
            <person name="Hauser L."/>
            <person name="Chang Y.J."/>
            <person name="Jeffries C.D."/>
            <person name="Pukall R."/>
            <person name="Spring S."/>
            <person name="Rohde M."/>
            <person name="Sikorski J."/>
            <person name="Goker M."/>
            <person name="Woyke T."/>
            <person name="Bristow J."/>
            <person name="Eisen J.A."/>
            <person name="Markowitz V."/>
            <person name="Hugenholtz P."/>
            <person name="Kyrpides N.C."/>
            <person name="Klenk H.P."/>
        </authorList>
    </citation>
    <scope>NUCLEOTIDE SEQUENCE [LARGE SCALE GENOMIC DNA]</scope>
    <source>
        <strain evidence="5 6">DSM 12260</strain>
    </source>
</reference>
<organism evidence="5 6">
    <name type="scientific">Aminomonas paucivorans DSM 12260</name>
    <dbReference type="NCBI Taxonomy" id="584708"/>
    <lineage>
        <taxon>Bacteria</taxon>
        <taxon>Thermotogati</taxon>
        <taxon>Synergistota</taxon>
        <taxon>Synergistia</taxon>
        <taxon>Synergistales</taxon>
        <taxon>Synergistaceae</taxon>
        <taxon>Aminomonas</taxon>
    </lineage>
</organism>
<keyword evidence="3" id="KW-0274">FAD</keyword>
<dbReference type="EMBL" id="CM001022">
    <property type="protein sequence ID" value="EFQ24525.1"/>
    <property type="molecule type" value="Genomic_DNA"/>
</dbReference>
<dbReference type="PRINTS" id="PR00411">
    <property type="entry name" value="PNDRDTASEI"/>
</dbReference>
<dbReference type="PANTHER" id="PTHR43429">
    <property type="entry name" value="PYRIDINE NUCLEOTIDE-DISULFIDE OXIDOREDUCTASE DOMAIN-CONTAINING"/>
    <property type="match status" value="1"/>
</dbReference>
<comment type="cofactor">
    <cofactor evidence="1">
        <name>FAD</name>
        <dbReference type="ChEBI" id="CHEBI:57692"/>
    </cofactor>
</comment>
<accession>E3CYE3</accession>
<dbReference type="InterPro" id="IPR016156">
    <property type="entry name" value="FAD/NAD-linked_Rdtase_dimer_sf"/>
</dbReference>
<evidence type="ECO:0000313" key="6">
    <source>
        <dbReference type="Proteomes" id="UP000005096"/>
    </source>
</evidence>
<sequence>MEERKAKVLILGGGPGGRVAYMALRRMGVDSVALVADEEPTVICSLPYGVGRRLVPDGPEKVVVDLARSPRLPEDMPKDVIWGTAHSVDPQGRTAQVVTRDGEVRVSYESLILAPGAAPWLPELPGVLRDAPGEGGPTVMVGNRLVPRGALGENVHVLRGARDARDLDELAGWANRVVVVGTGAIGLETAEAFADRGVAVTLVEVLDHVVAALDPELAAVVENTLWSRKVEVLTGVKAAAVEPGGLRLEDGRLLEADGVVFASGVRPRLDLSRAMGVATDRGILTDSRMATNLPGVYAVGDAAQIPDAATGRSLLPLIGTLAMRQALVAAANLVGMPMALPPATVWGVSEIFGLHWGSVGWTLEAATRAGIRAFPLSQPVRSRDPFMAGRDGVWRLTVAAPGNEGLAPGQILGFQVVTEGDSPLHLAERFVDVVTRRETVQDLFARYFIHSPSHNGVDDPYLGLLFQAQEAMRQG</sequence>
<dbReference type="PRINTS" id="PR00368">
    <property type="entry name" value="FADPNR"/>
</dbReference>
<gene>
    <name evidence="5" type="ORF">Apau_2114</name>
</gene>
<evidence type="ECO:0000256" key="2">
    <source>
        <dbReference type="ARBA" id="ARBA00022630"/>
    </source>
</evidence>
<evidence type="ECO:0000256" key="1">
    <source>
        <dbReference type="ARBA" id="ARBA00001974"/>
    </source>
</evidence>
<dbReference type="InterPro" id="IPR036188">
    <property type="entry name" value="FAD/NAD-bd_sf"/>
</dbReference>
<evidence type="ECO:0000259" key="4">
    <source>
        <dbReference type="Pfam" id="PF07992"/>
    </source>
</evidence>
<dbReference type="STRING" id="584708.Apau_2114"/>
<evidence type="ECO:0000256" key="3">
    <source>
        <dbReference type="ARBA" id="ARBA00022827"/>
    </source>
</evidence>
<dbReference type="AlphaFoldDB" id="E3CYE3"/>
<dbReference type="PaxDb" id="584708-Apau_2114"/>
<dbReference type="Pfam" id="PF07992">
    <property type="entry name" value="Pyr_redox_2"/>
    <property type="match status" value="1"/>
</dbReference>
<name>E3CYE3_9BACT</name>
<dbReference type="OrthoDB" id="1145at2"/>